<proteinExistence type="predicted"/>
<accession>A0A0G1DFK7</accession>
<reference evidence="1 2" key="1">
    <citation type="journal article" date="2015" name="Nature">
        <title>rRNA introns, odd ribosomes, and small enigmatic genomes across a large radiation of phyla.</title>
        <authorList>
            <person name="Brown C.T."/>
            <person name="Hug L.A."/>
            <person name="Thomas B.C."/>
            <person name="Sharon I."/>
            <person name="Castelle C.J."/>
            <person name="Singh A."/>
            <person name="Wilkins M.J."/>
            <person name="Williams K.H."/>
            <person name="Banfield J.F."/>
        </authorList>
    </citation>
    <scope>NUCLEOTIDE SEQUENCE [LARGE SCALE GENOMIC DNA]</scope>
</reference>
<dbReference type="Proteomes" id="UP000034894">
    <property type="component" value="Unassembled WGS sequence"/>
</dbReference>
<dbReference type="PANTHER" id="PTHR39189:SF1">
    <property type="entry name" value="UPF0173 METAL-DEPENDENT HYDROLASE YTKL"/>
    <property type="match status" value="1"/>
</dbReference>
<dbReference type="EMBL" id="LCFP01000009">
    <property type="protein sequence ID" value="KKS96665.1"/>
    <property type="molecule type" value="Genomic_DNA"/>
</dbReference>
<dbReference type="InterPro" id="IPR036866">
    <property type="entry name" value="RibonucZ/Hydroxyglut_hydro"/>
</dbReference>
<dbReference type="SUPFAM" id="SSF56281">
    <property type="entry name" value="Metallo-hydrolase/oxidoreductase"/>
    <property type="match status" value="1"/>
</dbReference>
<name>A0A0G1DFK7_9BACT</name>
<evidence type="ECO:0000313" key="1">
    <source>
        <dbReference type="EMBL" id="KKS96665.1"/>
    </source>
</evidence>
<organism evidence="1 2">
    <name type="scientific">Candidatus Gottesmanbacteria bacterium GW2011_GWA2_43_14</name>
    <dbReference type="NCBI Taxonomy" id="1618443"/>
    <lineage>
        <taxon>Bacteria</taxon>
        <taxon>Candidatus Gottesmaniibacteriota</taxon>
    </lineage>
</organism>
<sequence>MEIASLGFSSFKIKGKSAVVVTDPFDPEKTGLKFPRTEADIVTVSSEDHKLPSMVSGFPMVIDGPGEYEVKGVEMIVIRVDAKNLIFHFKIDNLILVHLGKLAQKLGDREKELLNGADILMIPVGGGDFLSAESASQVISQIEPSVIIPMSYKTGNLNQAMAEKLSGVELFLKQMGKAEIEPQPKFNITRDKLPAEQTIVVLE</sequence>
<dbReference type="STRING" id="1618443.UV73_C0009G0016"/>
<dbReference type="Pfam" id="PF13483">
    <property type="entry name" value="Lactamase_B_3"/>
    <property type="match status" value="1"/>
</dbReference>
<dbReference type="Gene3D" id="3.60.15.10">
    <property type="entry name" value="Ribonuclease Z/Hydroxyacylglutathione hydrolase-like"/>
    <property type="match status" value="1"/>
</dbReference>
<evidence type="ECO:0000313" key="2">
    <source>
        <dbReference type="Proteomes" id="UP000034894"/>
    </source>
</evidence>
<dbReference type="PANTHER" id="PTHR39189">
    <property type="entry name" value="UPF0173 METAL-DEPENDENT HYDROLASE YTKL"/>
    <property type="match status" value="1"/>
</dbReference>
<comment type="caution">
    <text evidence="1">The sequence shown here is derived from an EMBL/GenBank/DDBJ whole genome shotgun (WGS) entry which is preliminary data.</text>
</comment>
<protein>
    <recommendedName>
        <fullName evidence="3">Zn-dependent hydrolase of the beta-lactamase fold-like protein</fullName>
    </recommendedName>
</protein>
<dbReference type="AlphaFoldDB" id="A0A0G1DFK7"/>
<evidence type="ECO:0008006" key="3">
    <source>
        <dbReference type="Google" id="ProtNLM"/>
    </source>
</evidence>
<gene>
    <name evidence="1" type="ORF">UV73_C0009G0016</name>
</gene>